<feature type="compositionally biased region" description="Basic and acidic residues" evidence="5">
    <location>
        <begin position="307"/>
        <end position="321"/>
    </location>
</feature>
<organism evidence="7 8">
    <name type="scientific">Paenibacillus sabuli</name>
    <dbReference type="NCBI Taxonomy" id="2772509"/>
    <lineage>
        <taxon>Bacteria</taxon>
        <taxon>Bacillati</taxon>
        <taxon>Bacillota</taxon>
        <taxon>Bacilli</taxon>
        <taxon>Bacillales</taxon>
        <taxon>Paenibacillaceae</taxon>
        <taxon>Paenibacillus</taxon>
    </lineage>
</organism>
<keyword evidence="4" id="KW-0804">Transcription</keyword>
<keyword evidence="8" id="KW-1185">Reference proteome</keyword>
<dbReference type="Proteomes" id="UP000621560">
    <property type="component" value="Unassembled WGS sequence"/>
</dbReference>
<comment type="caution">
    <text evidence="7">The sequence shown here is derived from an EMBL/GenBank/DDBJ whole genome shotgun (WGS) entry which is preliminary data.</text>
</comment>
<sequence>MMEERMDALDKLALQFRWGRYGIRLLHCHLTSFPPGKVVRYHKHSDYEFHFIPRGKGVVLLEGERFELREGQMYLTGPGVMHEQYSDPHEAMYELCLHLDIVPLEASLMQTEAWGDELEIREAEECMEALRRFPRSVLTDDHRAMPWFLTAYRAWQEGVPGYYTTIKQAVLQMMLRAVRAAGAASSPAPPPANNLGAHRFRLASTYIQDNYAAPITLQEVAERLQISARQLQRIFREQHGDSFSSYLEGYRLDKVCEALTEGAAPIEGIAAEHGFSSSNYLYYVFKKKLGLTPGQYKQRRQLAGGSRRSEPVTRDRRVNNV</sequence>
<evidence type="ECO:0000256" key="1">
    <source>
        <dbReference type="ARBA" id="ARBA00023015"/>
    </source>
</evidence>
<dbReference type="GO" id="GO:0043565">
    <property type="term" value="F:sequence-specific DNA binding"/>
    <property type="evidence" value="ECO:0007669"/>
    <property type="project" value="InterPro"/>
</dbReference>
<keyword evidence="3" id="KW-0010">Activator</keyword>
<dbReference type="SMART" id="SM00342">
    <property type="entry name" value="HTH_ARAC"/>
    <property type="match status" value="1"/>
</dbReference>
<evidence type="ECO:0000256" key="4">
    <source>
        <dbReference type="ARBA" id="ARBA00023163"/>
    </source>
</evidence>
<feature type="region of interest" description="Disordered" evidence="5">
    <location>
        <begin position="298"/>
        <end position="321"/>
    </location>
</feature>
<dbReference type="SUPFAM" id="SSF51215">
    <property type="entry name" value="Regulatory protein AraC"/>
    <property type="match status" value="1"/>
</dbReference>
<dbReference type="InterPro" id="IPR018060">
    <property type="entry name" value="HTH_AraC"/>
</dbReference>
<dbReference type="Pfam" id="PF02311">
    <property type="entry name" value="AraC_binding"/>
    <property type="match status" value="1"/>
</dbReference>
<dbReference type="InterPro" id="IPR037923">
    <property type="entry name" value="HTH-like"/>
</dbReference>
<dbReference type="CDD" id="cd02208">
    <property type="entry name" value="cupin_RmlC-like"/>
    <property type="match status" value="1"/>
</dbReference>
<dbReference type="InterPro" id="IPR018062">
    <property type="entry name" value="HTH_AraC-typ_CS"/>
</dbReference>
<dbReference type="Gene3D" id="1.10.10.60">
    <property type="entry name" value="Homeodomain-like"/>
    <property type="match status" value="1"/>
</dbReference>
<dbReference type="Pfam" id="PF12833">
    <property type="entry name" value="HTH_18"/>
    <property type="match status" value="1"/>
</dbReference>
<dbReference type="GO" id="GO:0003700">
    <property type="term" value="F:DNA-binding transcription factor activity"/>
    <property type="evidence" value="ECO:0007669"/>
    <property type="project" value="InterPro"/>
</dbReference>
<evidence type="ECO:0000259" key="6">
    <source>
        <dbReference type="PROSITE" id="PS01124"/>
    </source>
</evidence>
<dbReference type="InterPro" id="IPR050204">
    <property type="entry name" value="AraC_XylS_family_regulators"/>
</dbReference>
<dbReference type="EMBL" id="JACXIZ010000035">
    <property type="protein sequence ID" value="MBD2847267.1"/>
    <property type="molecule type" value="Genomic_DNA"/>
</dbReference>
<name>A0A927BVU2_9BACL</name>
<reference evidence="7" key="1">
    <citation type="submission" date="2020-09" db="EMBL/GenBank/DDBJ databases">
        <title>A novel bacterium of genus Paenibacillus, isolated from South China Sea.</title>
        <authorList>
            <person name="Huang H."/>
            <person name="Mo K."/>
            <person name="Hu Y."/>
        </authorList>
    </citation>
    <scope>NUCLEOTIDE SEQUENCE</scope>
    <source>
        <strain evidence="7">IB182496</strain>
    </source>
</reference>
<dbReference type="PROSITE" id="PS00041">
    <property type="entry name" value="HTH_ARAC_FAMILY_1"/>
    <property type="match status" value="1"/>
</dbReference>
<dbReference type="SUPFAM" id="SSF46689">
    <property type="entry name" value="Homeodomain-like"/>
    <property type="match status" value="2"/>
</dbReference>
<evidence type="ECO:0000256" key="2">
    <source>
        <dbReference type="ARBA" id="ARBA00023125"/>
    </source>
</evidence>
<feature type="domain" description="HTH araC/xylS-type" evidence="6">
    <location>
        <begin position="201"/>
        <end position="299"/>
    </location>
</feature>
<dbReference type="PANTHER" id="PTHR46796">
    <property type="entry name" value="HTH-TYPE TRANSCRIPTIONAL ACTIVATOR RHAS-RELATED"/>
    <property type="match status" value="1"/>
</dbReference>
<protein>
    <submittedName>
        <fullName evidence="7">Helix-turn-helix domain-containing protein</fullName>
    </submittedName>
</protein>
<dbReference type="InterPro" id="IPR003313">
    <property type="entry name" value="AraC-bd"/>
</dbReference>
<evidence type="ECO:0000256" key="5">
    <source>
        <dbReference type="SAM" id="MobiDB-lite"/>
    </source>
</evidence>
<dbReference type="InterPro" id="IPR014710">
    <property type="entry name" value="RmlC-like_jellyroll"/>
</dbReference>
<keyword evidence="1" id="KW-0805">Transcription regulation</keyword>
<evidence type="ECO:0000256" key="3">
    <source>
        <dbReference type="ARBA" id="ARBA00023159"/>
    </source>
</evidence>
<accession>A0A927BVU2</accession>
<evidence type="ECO:0000313" key="7">
    <source>
        <dbReference type="EMBL" id="MBD2847267.1"/>
    </source>
</evidence>
<proteinExistence type="predicted"/>
<dbReference type="InterPro" id="IPR009057">
    <property type="entry name" value="Homeodomain-like_sf"/>
</dbReference>
<dbReference type="PROSITE" id="PS01124">
    <property type="entry name" value="HTH_ARAC_FAMILY_2"/>
    <property type="match status" value="1"/>
</dbReference>
<dbReference type="Gene3D" id="2.60.120.10">
    <property type="entry name" value="Jelly Rolls"/>
    <property type="match status" value="1"/>
</dbReference>
<evidence type="ECO:0000313" key="8">
    <source>
        <dbReference type="Proteomes" id="UP000621560"/>
    </source>
</evidence>
<keyword evidence="2" id="KW-0238">DNA-binding</keyword>
<gene>
    <name evidence="7" type="ORF">IDH44_18870</name>
</gene>
<dbReference type="AlphaFoldDB" id="A0A927BVU2"/>